<evidence type="ECO:0000313" key="2">
    <source>
        <dbReference type="EMBL" id="OGC50699.1"/>
    </source>
</evidence>
<comment type="caution">
    <text evidence="2">The sequence shown here is derived from an EMBL/GenBank/DDBJ whole genome shotgun (WGS) entry which is preliminary data.</text>
</comment>
<dbReference type="EMBL" id="MEUT01000035">
    <property type="protein sequence ID" value="OGC50699.1"/>
    <property type="molecule type" value="Genomic_DNA"/>
</dbReference>
<dbReference type="STRING" id="1802610.A2W32_02250"/>
<gene>
    <name evidence="2" type="ORF">A2W32_02250</name>
</gene>
<dbReference type="AlphaFoldDB" id="A0A1F4V0I8"/>
<name>A0A1F4V0I8_UNCKA</name>
<sequence>MTRVRTARATAEEIHEATQSAESAGREKTPAEVAKEFSLEAIEIKDIQERLERVIEAVAHDDEKFANVKDAAGENRRKVEQQRLANQAKKLIDHFEGFNPSNKDDDANAYWSLLHVDTSRLSGAEEVEAERDKKRTEQEAVLDAFRRKMHETAGDLVWLAQQDTEQAGVLMLGIMESVLSHGEDINGFKKLFEEDFGYIADARKAALYAAIEKQGRLGPIPFKDFVKDHFGEKPDDQKRERIDREVRNIEEVRKKAHREFIQALMDALPPPELGEQRWNVRPDVAEIPDISTTRGYQAAQMWSKDWERRRGKNEGPPAEIPLTEQIVETKGRWIFKRDVFHREEHYAKMKKGFVWVRRPDGKLEQKEIEYASIVTKKDLPASSLARGLQLGKVMERRDDWVSVNVQTYEATDIVTAVDLVRRFQIPPAREMENGFVGIPRTVRTPDGEWVETWDVVKEEFRQKALEMFQKSQKQFEVLGFDYETEKKKKEMTDKRQYRWNTETAPRETSAIEYEVARITVQKEMELAVLEARADPELAHLAPLIRQAQEGLTMLYRSMEDYGRVKVYEKLAHERAQARLRSEGLNPGSAEWTSRYENTLAEEFLLVFEYYTQQAIELKKLAEETMDEKHLYAQATPEQRAEMKKARLEKLANLDVEAQTRIVIGTATESTEARKAMGILSTNEAVISDEVRAAMNMARRPTESQAEATNRLNHAMDTFSDTATDANENLLAVTMRYAGARAGLIQTELDLMQMQGATPQEIADRRTELVREYNNLGNVFADRLQTNIHVWQERLTRQRPEDFRNNDILREQERILARLNLPGTVTNPQRNQLRNNQDRQNINIVVANLTDGTERMQELIQFGNNVADDLELAQEIRGFNDRFAAPM</sequence>
<feature type="region of interest" description="Disordered" evidence="1">
    <location>
        <begin position="1"/>
        <end position="32"/>
    </location>
</feature>
<protein>
    <submittedName>
        <fullName evidence="2">Uncharacterized protein</fullName>
    </submittedName>
</protein>
<organism evidence="2 3">
    <name type="scientific">candidate division WWE3 bacterium RBG_16_37_10</name>
    <dbReference type="NCBI Taxonomy" id="1802610"/>
    <lineage>
        <taxon>Bacteria</taxon>
        <taxon>Katanobacteria</taxon>
    </lineage>
</organism>
<dbReference type="Proteomes" id="UP000177371">
    <property type="component" value="Unassembled WGS sequence"/>
</dbReference>
<proteinExistence type="predicted"/>
<reference evidence="2 3" key="1">
    <citation type="journal article" date="2016" name="Nat. Commun.">
        <title>Thousands of microbial genomes shed light on interconnected biogeochemical processes in an aquifer system.</title>
        <authorList>
            <person name="Anantharaman K."/>
            <person name="Brown C.T."/>
            <person name="Hug L.A."/>
            <person name="Sharon I."/>
            <person name="Castelle C.J."/>
            <person name="Probst A.J."/>
            <person name="Thomas B.C."/>
            <person name="Singh A."/>
            <person name="Wilkins M.J."/>
            <person name="Karaoz U."/>
            <person name="Brodie E.L."/>
            <person name="Williams K.H."/>
            <person name="Hubbard S.S."/>
            <person name="Banfield J.F."/>
        </authorList>
    </citation>
    <scope>NUCLEOTIDE SEQUENCE [LARGE SCALE GENOMIC DNA]</scope>
</reference>
<accession>A0A1F4V0I8</accession>
<evidence type="ECO:0000313" key="3">
    <source>
        <dbReference type="Proteomes" id="UP000177371"/>
    </source>
</evidence>
<evidence type="ECO:0000256" key="1">
    <source>
        <dbReference type="SAM" id="MobiDB-lite"/>
    </source>
</evidence>